<reference evidence="1 2" key="1">
    <citation type="submission" date="2017-06" db="EMBL/GenBank/DDBJ databases">
        <authorList>
            <person name="Kim H.J."/>
            <person name="Triplett B.A."/>
        </authorList>
    </citation>
    <scope>NUCLEOTIDE SEQUENCE [LARGE SCALE GENOMIC DNA]</scope>
    <source>
        <strain evidence="1 2">DSM 13116</strain>
    </source>
</reference>
<evidence type="ECO:0000313" key="2">
    <source>
        <dbReference type="Proteomes" id="UP000198324"/>
    </source>
</evidence>
<protein>
    <submittedName>
        <fullName evidence="1">Uncharacterized protein</fullName>
    </submittedName>
</protein>
<evidence type="ECO:0000313" key="1">
    <source>
        <dbReference type="EMBL" id="SNR86694.1"/>
    </source>
</evidence>
<dbReference type="OrthoDB" id="5456388at2"/>
<name>A0A238ZV88_9BACT</name>
<dbReference type="EMBL" id="FZOC01000003">
    <property type="protein sequence ID" value="SNR86694.1"/>
    <property type="molecule type" value="Genomic_DNA"/>
</dbReference>
<sequence>MNRTPQNMSQHNVPRAVSLPNDFGAPVGITGILVAEDIHFSTGTGLLTVEKLYRSEEGSVAYGVIAASGESRERRAYLLDERDGHVHADCCGRALELPLDDMYELLAMALQAEDAASTLDEHMLLRPAVNED</sequence>
<organism evidence="1 2">
    <name type="scientific">Humidesulfovibrio mexicanus</name>
    <dbReference type="NCBI Taxonomy" id="147047"/>
    <lineage>
        <taxon>Bacteria</taxon>
        <taxon>Pseudomonadati</taxon>
        <taxon>Thermodesulfobacteriota</taxon>
        <taxon>Desulfovibrionia</taxon>
        <taxon>Desulfovibrionales</taxon>
        <taxon>Desulfovibrionaceae</taxon>
        <taxon>Humidesulfovibrio</taxon>
    </lineage>
</organism>
<dbReference type="RefSeq" id="WP_089273521.1">
    <property type="nucleotide sequence ID" value="NZ_FZOC01000003.1"/>
</dbReference>
<gene>
    <name evidence="1" type="ORF">SAMN04488503_1597</name>
</gene>
<dbReference type="AlphaFoldDB" id="A0A238ZV88"/>
<keyword evidence="2" id="KW-1185">Reference proteome</keyword>
<accession>A0A238ZV88</accession>
<dbReference type="Proteomes" id="UP000198324">
    <property type="component" value="Unassembled WGS sequence"/>
</dbReference>
<proteinExistence type="predicted"/>